<name>A0A0P7VBK4_SCLFO</name>
<protein>
    <recommendedName>
        <fullName evidence="4">Coiled-coil domain-containing protein</fullName>
    </recommendedName>
</protein>
<organism evidence="5 6">
    <name type="scientific">Scleropages formosus</name>
    <name type="common">Asian bonytongue</name>
    <name type="synonym">Osteoglossum formosum</name>
    <dbReference type="NCBI Taxonomy" id="113540"/>
    <lineage>
        <taxon>Eukaryota</taxon>
        <taxon>Metazoa</taxon>
        <taxon>Chordata</taxon>
        <taxon>Craniata</taxon>
        <taxon>Vertebrata</taxon>
        <taxon>Euteleostomi</taxon>
        <taxon>Actinopterygii</taxon>
        <taxon>Neopterygii</taxon>
        <taxon>Teleostei</taxon>
        <taxon>Osteoglossocephala</taxon>
        <taxon>Osteoglossomorpha</taxon>
        <taxon>Osteoglossiformes</taxon>
        <taxon>Osteoglossidae</taxon>
        <taxon>Scleropages</taxon>
    </lineage>
</organism>
<feature type="region of interest" description="Disordered" evidence="3">
    <location>
        <begin position="128"/>
        <end position="190"/>
    </location>
</feature>
<keyword evidence="1 2" id="KW-0175">Coiled coil</keyword>
<dbReference type="InterPro" id="IPR039303">
    <property type="entry name" value="CCDC50"/>
</dbReference>
<dbReference type="PANTHER" id="PTHR22115">
    <property type="entry name" value="C3ORF6 PROTEIN-RELATED"/>
    <property type="match status" value="1"/>
</dbReference>
<proteinExistence type="predicted"/>
<dbReference type="InterPro" id="IPR029311">
    <property type="entry name" value="CCDC50_N"/>
</dbReference>
<feature type="compositionally biased region" description="Basic and acidic residues" evidence="3">
    <location>
        <begin position="533"/>
        <end position="559"/>
    </location>
</feature>
<feature type="compositionally biased region" description="Basic residues" evidence="3">
    <location>
        <begin position="522"/>
        <end position="532"/>
    </location>
</feature>
<dbReference type="Pfam" id="PF15295">
    <property type="entry name" value="CCDC50_N"/>
    <property type="match status" value="1"/>
</dbReference>
<feature type="region of interest" description="Disordered" evidence="3">
    <location>
        <begin position="312"/>
        <end position="370"/>
    </location>
</feature>
<feature type="compositionally biased region" description="Basic and acidic residues" evidence="3">
    <location>
        <begin position="405"/>
        <end position="452"/>
    </location>
</feature>
<evidence type="ECO:0000256" key="3">
    <source>
        <dbReference type="SAM" id="MobiDB-lite"/>
    </source>
</evidence>
<evidence type="ECO:0000313" key="6">
    <source>
        <dbReference type="Proteomes" id="UP000034805"/>
    </source>
</evidence>
<dbReference type="EMBL" id="JARO02000126">
    <property type="protein sequence ID" value="KPP79798.1"/>
    <property type="molecule type" value="Genomic_DNA"/>
</dbReference>
<feature type="domain" description="Coiled-coil" evidence="4">
    <location>
        <begin position="4"/>
        <end position="95"/>
    </location>
</feature>
<feature type="compositionally biased region" description="Basic and acidic residues" evidence="3">
    <location>
        <begin position="461"/>
        <end position="480"/>
    </location>
</feature>
<feature type="region of interest" description="Disordered" evidence="3">
    <location>
        <begin position="245"/>
        <end position="297"/>
    </location>
</feature>
<evidence type="ECO:0000259" key="4">
    <source>
        <dbReference type="Pfam" id="PF15295"/>
    </source>
</evidence>
<comment type="caution">
    <text evidence="5">The sequence shown here is derived from an EMBL/GenBank/DDBJ whole genome shotgun (WGS) entry which is preliminary data.</text>
</comment>
<dbReference type="AlphaFoldDB" id="A0A0P7VBK4"/>
<dbReference type="Proteomes" id="UP000034805">
    <property type="component" value="Unassembled WGS sequence"/>
</dbReference>
<feature type="compositionally biased region" description="Basic and acidic residues" evidence="3">
    <location>
        <begin position="166"/>
        <end position="176"/>
    </location>
</feature>
<accession>A0A0P7VBK4</accession>
<feature type="coiled-coil region" evidence="2">
    <location>
        <begin position="40"/>
        <end position="101"/>
    </location>
</feature>
<feature type="compositionally biased region" description="Basic and acidic residues" evidence="3">
    <location>
        <begin position="258"/>
        <end position="297"/>
    </location>
</feature>
<feature type="compositionally biased region" description="Basic and acidic residues" evidence="3">
    <location>
        <begin position="312"/>
        <end position="359"/>
    </location>
</feature>
<evidence type="ECO:0000256" key="1">
    <source>
        <dbReference type="ARBA" id="ARBA00023054"/>
    </source>
</evidence>
<gene>
    <name evidence="5" type="ORF">Z043_100593</name>
</gene>
<feature type="compositionally biased region" description="Basic and acidic residues" evidence="3">
    <location>
        <begin position="497"/>
        <end position="511"/>
    </location>
</feature>
<sequence length="637" mass="76264">MLTVENHLASNIHKSRLVQQDLQVAKRLQEEEDLRAKAHIQRQHKDIERSDNEIAQEIQEQLVRQAEQQRQQEEKDEAIARMLQEKEMKEERRRQKQLEAHYEEDYYEEKGACMLFYSLSCSTFPSDLPTPFPASRPRDRNKGRYPECEPAEYDQNERPCQCPSEGSRDKRHKYDLPEGQQSECYEQKNSKHKRDNFSECFPIDSNRSTYPPHEPSCQRRDKLHRTQDWPAEAAGAHSDLCAVSGDLGGTQGSGDVEMVVRRKERQVSREREKERKREANGVRYREREGGRDRGHNLDWERDYNMRTEWDKDRERQRERNYNKQNGGERPKETDCSIERTKDRERRKERDYNVEMDRERHKNRVHNVGMDRERYKERDCIVGREKNKEKHTERDYNVERNRERDYNVERDREKDRATNKKDRERDYSLNTEREKDGERHGETHHSIERDAARDRHRNRGNSGERLKDRERHKDGHNRGTDRAVPSTSHVSLADMPTDEDRWTDRPRIHSWDDEMLEELSPKTQRRRERRGHRDRHEEFARARSHTREDSPPPHSPREPDSVELQFTLGCLWVLSLGRKVRGEYGMREATQGVSRMDLREQELKDLEVARKLQEEELKVSKSFAGSSCYLLYFSSDLC</sequence>
<reference evidence="5 6" key="1">
    <citation type="submission" date="2015-08" db="EMBL/GenBank/DDBJ databases">
        <title>The genome of the Asian arowana (Scleropages formosus).</title>
        <authorList>
            <person name="Tan M.H."/>
            <person name="Gan H.M."/>
            <person name="Croft L.J."/>
            <person name="Austin C.M."/>
        </authorList>
    </citation>
    <scope>NUCLEOTIDE SEQUENCE [LARGE SCALE GENOMIC DNA]</scope>
    <source>
        <strain evidence="5">Aro1</strain>
    </source>
</reference>
<dbReference type="PANTHER" id="PTHR22115:SF1">
    <property type="entry name" value="COILED-COIL DOMAIN-CONTAINING PROTEIN 50"/>
    <property type="match status" value="1"/>
</dbReference>
<feature type="region of interest" description="Disordered" evidence="3">
    <location>
        <begin position="405"/>
        <end position="560"/>
    </location>
</feature>
<evidence type="ECO:0000256" key="2">
    <source>
        <dbReference type="SAM" id="Coils"/>
    </source>
</evidence>
<dbReference type="GO" id="GO:0005737">
    <property type="term" value="C:cytoplasm"/>
    <property type="evidence" value="ECO:0007669"/>
    <property type="project" value="TreeGrafter"/>
</dbReference>
<evidence type="ECO:0000313" key="5">
    <source>
        <dbReference type="EMBL" id="KPP79798.1"/>
    </source>
</evidence>
<feature type="compositionally biased region" description="Basic and acidic residues" evidence="3">
    <location>
        <begin position="136"/>
        <end position="147"/>
    </location>
</feature>
<dbReference type="GO" id="GO:0031625">
    <property type="term" value="F:ubiquitin protein ligase binding"/>
    <property type="evidence" value="ECO:0007669"/>
    <property type="project" value="TreeGrafter"/>
</dbReference>